<dbReference type="AlphaFoldDB" id="A0A0L8IQ64"/>
<dbReference type="EMBL" id="LJPM01000414">
    <property type="protein sequence ID" value="KPW15861.1"/>
    <property type="molecule type" value="Genomic_DNA"/>
</dbReference>
<evidence type="ECO:0000313" key="1">
    <source>
        <dbReference type="EMBL" id="KPW15861.1"/>
    </source>
</evidence>
<gene>
    <name evidence="1" type="ORF">ALO91_03987</name>
</gene>
<name>A0A0L8IQ64_PSESX</name>
<dbReference type="PATRIC" id="fig|199198.4.peg.2498"/>
<dbReference type="RefSeq" id="WP_004407532.1">
    <property type="nucleotide sequence ID" value="NZ_LGAR01000114.1"/>
</dbReference>
<sequence>MLMKTTPAPSVVCSALAWEQAVLLDPLREQSDLQEQRLSSLIRTVLELHQLRPDDSSIGFDILLPMPGNQPPRRLSMLLQVIHSLARHPALLITLDHEHH</sequence>
<organism evidence="1 2">
    <name type="scientific">Pseudomonas syringae pv. aceris</name>
    <dbReference type="NCBI Taxonomy" id="199198"/>
    <lineage>
        <taxon>Bacteria</taxon>
        <taxon>Pseudomonadati</taxon>
        <taxon>Pseudomonadota</taxon>
        <taxon>Gammaproteobacteria</taxon>
        <taxon>Pseudomonadales</taxon>
        <taxon>Pseudomonadaceae</taxon>
        <taxon>Pseudomonas</taxon>
        <taxon>Pseudomonas syringae</taxon>
    </lineage>
</organism>
<accession>A0A0L8IQ64</accession>
<evidence type="ECO:0000313" key="2">
    <source>
        <dbReference type="Proteomes" id="UP000050297"/>
    </source>
</evidence>
<reference evidence="1 2" key="1">
    <citation type="submission" date="2015-09" db="EMBL/GenBank/DDBJ databases">
        <title>Genome announcement of multiple Pseudomonas syringae strains.</title>
        <authorList>
            <person name="Thakur S."/>
            <person name="Wang P.W."/>
            <person name="Gong Y."/>
            <person name="Weir B.S."/>
            <person name="Guttman D.S."/>
        </authorList>
    </citation>
    <scope>NUCLEOTIDE SEQUENCE [LARGE SCALE GENOMIC DNA]</scope>
    <source>
        <strain evidence="1 2">ICMP2802</strain>
    </source>
</reference>
<protein>
    <submittedName>
        <fullName evidence="1">Uncharacterized protein</fullName>
    </submittedName>
</protein>
<comment type="caution">
    <text evidence="1">The sequence shown here is derived from an EMBL/GenBank/DDBJ whole genome shotgun (WGS) entry which is preliminary data.</text>
</comment>
<dbReference type="Proteomes" id="UP000050297">
    <property type="component" value="Unassembled WGS sequence"/>
</dbReference>
<proteinExistence type="predicted"/>